<keyword evidence="4" id="KW-1185">Reference proteome</keyword>
<dbReference type="Proteomes" id="UP000308768">
    <property type="component" value="Unassembled WGS sequence"/>
</dbReference>
<dbReference type="PANTHER" id="PTHR31987:SF14">
    <property type="entry name" value="PUTATIVE (AFU_ORTHOLOGUE AFUA_6G09910)-RELATED"/>
    <property type="match status" value="1"/>
</dbReference>
<accession>A0A4U0XH39</accession>
<feature type="domain" description="Glutaminase A central" evidence="2">
    <location>
        <begin position="33"/>
        <end position="118"/>
    </location>
</feature>
<dbReference type="InterPro" id="IPR052743">
    <property type="entry name" value="Glutaminase_GtaA"/>
</dbReference>
<dbReference type="STRING" id="331657.A0A4U0XH39"/>
<feature type="chain" id="PRO_5020314194" description="Glutaminase A central domain-containing protein" evidence="1">
    <location>
        <begin position="22"/>
        <end position="126"/>
    </location>
</feature>
<comment type="caution">
    <text evidence="3">The sequence shown here is derived from an EMBL/GenBank/DDBJ whole genome shotgun (WGS) entry which is preliminary data.</text>
</comment>
<evidence type="ECO:0000259" key="2">
    <source>
        <dbReference type="Pfam" id="PF16335"/>
    </source>
</evidence>
<dbReference type="OrthoDB" id="3918848at2759"/>
<organism evidence="3 4">
    <name type="scientific">Cryomyces minteri</name>
    <dbReference type="NCBI Taxonomy" id="331657"/>
    <lineage>
        <taxon>Eukaryota</taxon>
        <taxon>Fungi</taxon>
        <taxon>Dikarya</taxon>
        <taxon>Ascomycota</taxon>
        <taxon>Pezizomycotina</taxon>
        <taxon>Dothideomycetes</taxon>
        <taxon>Dothideomycetes incertae sedis</taxon>
        <taxon>Cryomyces</taxon>
    </lineage>
</organism>
<dbReference type="AlphaFoldDB" id="A0A4U0XH39"/>
<evidence type="ECO:0000313" key="4">
    <source>
        <dbReference type="Proteomes" id="UP000308768"/>
    </source>
</evidence>
<evidence type="ECO:0000313" key="3">
    <source>
        <dbReference type="EMBL" id="TKA76372.1"/>
    </source>
</evidence>
<gene>
    <name evidence="3" type="ORF">B0A49_04224</name>
</gene>
<reference evidence="3 4" key="1">
    <citation type="submission" date="2017-03" db="EMBL/GenBank/DDBJ databases">
        <title>Genomes of endolithic fungi from Antarctica.</title>
        <authorList>
            <person name="Coleine C."/>
            <person name="Masonjones S."/>
            <person name="Stajich J.E."/>
        </authorList>
    </citation>
    <scope>NUCLEOTIDE SEQUENCE [LARGE SCALE GENOMIC DNA]</scope>
    <source>
        <strain evidence="3 4">CCFEE 5187</strain>
    </source>
</reference>
<dbReference type="EMBL" id="NAJN01000241">
    <property type="protein sequence ID" value="TKA76372.1"/>
    <property type="molecule type" value="Genomic_DNA"/>
</dbReference>
<protein>
    <recommendedName>
        <fullName evidence="2">Glutaminase A central domain-containing protein</fullName>
    </recommendedName>
</protein>
<proteinExistence type="predicted"/>
<sequence length="126" mass="12822">MATFNTLSFIVLAAVTALISATPSFTPILPPSYPLDSALDWGKTDWMLWAAATSVASAGGGVSARDMFVDDVHALLTNGKTAAPFGDKFVVGAQAGRDVGTADGYRARPVVGGHSALLALDGAGLI</sequence>
<evidence type="ECO:0000256" key="1">
    <source>
        <dbReference type="SAM" id="SignalP"/>
    </source>
</evidence>
<dbReference type="Pfam" id="PF16335">
    <property type="entry name" value="GtaA_6_Hairpin"/>
    <property type="match status" value="1"/>
</dbReference>
<name>A0A4U0XH39_9PEZI</name>
<keyword evidence="1" id="KW-0732">Signal</keyword>
<dbReference type="PANTHER" id="PTHR31987">
    <property type="entry name" value="GLUTAMINASE A-RELATED"/>
    <property type="match status" value="1"/>
</dbReference>
<dbReference type="InterPro" id="IPR032514">
    <property type="entry name" value="GtaA_central"/>
</dbReference>
<feature type="signal peptide" evidence="1">
    <location>
        <begin position="1"/>
        <end position="21"/>
    </location>
</feature>